<comment type="caution">
    <text evidence="1">The sequence shown here is derived from an EMBL/GenBank/DDBJ whole genome shotgun (WGS) entry which is preliminary data.</text>
</comment>
<organism evidence="1 2">
    <name type="scientific">Candidatus Daviesbacteria bacterium GW2011_GWA2_42_7</name>
    <dbReference type="NCBI Taxonomy" id="1618425"/>
    <lineage>
        <taxon>Bacteria</taxon>
        <taxon>Candidatus Daviesiibacteriota</taxon>
    </lineage>
</organism>
<gene>
    <name evidence="1" type="ORF">UV41_C0039G0007</name>
</gene>
<name>A0A0G1B9U0_9BACT</name>
<evidence type="ECO:0000313" key="1">
    <source>
        <dbReference type="EMBL" id="KKS69984.1"/>
    </source>
</evidence>
<proteinExistence type="predicted"/>
<evidence type="ECO:0000313" key="2">
    <source>
        <dbReference type="Proteomes" id="UP000034785"/>
    </source>
</evidence>
<protein>
    <submittedName>
        <fullName evidence="1">Uncharacterized protein</fullName>
    </submittedName>
</protein>
<dbReference type="EMBL" id="LCEJ01000039">
    <property type="protein sequence ID" value="KKS69984.1"/>
    <property type="molecule type" value="Genomic_DNA"/>
</dbReference>
<accession>A0A0G1B9U0</accession>
<dbReference type="Proteomes" id="UP000034785">
    <property type="component" value="Unassembled WGS sequence"/>
</dbReference>
<dbReference type="AlphaFoldDB" id="A0A0G1B9U0"/>
<sequence>MDNQPQPNQYQQVLTDLIKKQMVMLGPNVALGQARKVAGLTVSDDGTVSSISGDPQAVLSAVAKQYMALSGAIAQMTLESIIAKYPGIKI</sequence>
<reference evidence="1 2" key="1">
    <citation type="journal article" date="2015" name="Nature">
        <title>rRNA introns, odd ribosomes, and small enigmatic genomes across a large radiation of phyla.</title>
        <authorList>
            <person name="Brown C.T."/>
            <person name="Hug L.A."/>
            <person name="Thomas B.C."/>
            <person name="Sharon I."/>
            <person name="Castelle C.J."/>
            <person name="Singh A."/>
            <person name="Wilkins M.J."/>
            <person name="Williams K.H."/>
            <person name="Banfield J.F."/>
        </authorList>
    </citation>
    <scope>NUCLEOTIDE SEQUENCE [LARGE SCALE GENOMIC DNA]</scope>
</reference>